<comment type="caution">
    <text evidence="11">The sequence shown here is derived from an EMBL/GenBank/DDBJ whole genome shotgun (WGS) entry which is preliminary data.</text>
</comment>
<feature type="region of interest" description="Disordered" evidence="9">
    <location>
        <begin position="769"/>
        <end position="844"/>
    </location>
</feature>
<sequence>MKNIEAREDFNPEKEIPSLEGKVLLISGGTAGIGAETARTLASHGPEYIYITGRNRKAADRIINEITSKHPSVGMTFIEADFSSLRSVKDGVRSGFKHDRLDILMCTAGVMAEPAVLGKDVSFLTNPFDLSSNPHPAETKLTHPPPEIQFSINHLAHAMLINTLLPTLLRTASSPTSDVRILSTTSMGFGFHPKAGISFSELDAHSPMSRFMFGGWIRYGQSKLANILYPAELARRYPSITSISLHPGVSTKTISAIRRAISASRTAPSLAQTTFQAFTKGPQHRSSWPSTTNNTLPYNKVSTPSQASLMRSPLDANFAPHLPRVQSSPRMATKMQDEKNEVYMLEQQQTNRSDFEKPAPIVGKQDYSGAHEKTDPKEIALVKKLDRWIMPMLWSMYWLNYLDRNAIALARINDLEEDLNLSSTQYQTCVSILFVGYLLGQIPSNMFLTRTRPSRYMACAMMLWAVVSALTAVSKDFTGLLLTRFFLGVTEAPYYPGAVYLLSIFYTRKEVATRIAILYTGNILATAFAGLIAAGIFHGMDDVGGLSGWKWLFILQGAVTFVIAIVGFFVLPDFPHDTKWLTPDERLLATSRMELDTVGNQGETSTWKGFQQAAKDPMVWIFALMAHMHLAANGFKNFFPTVVQTLGFNETITLVLTCPPYLIAGAVTIAVSWSSGKFNERTWHITISKAVATIGFVAACLSMNMAGRYVSMVVFTIGTYGVNSLILGWCGSTCGQTKEKKAVAIGIVTTVMNASFICRHRKECVTPKNVVRNHPPRNRDPPHAPPPPPPLHPPSLPLPPILLPRPQALGHLQPPLPLRDPNRKTPPPPPRFHPTLWPRRPPLPHLRRLHHPQAFKDIYGGTTKSAFPINPVYYNAPINNVHSILTAPTESHARQRRIFAPGFTREALAAQEPALQRGITYLLCKNPAAMKTLAEEIRSAFVDPKDITVETASKLKYLDAVIHEGLRVYPPFAAGTHRVAPKGGGLVDGHFVPEGTQIFSHHYTIYRSPSHFALASEFHPERWLGTDPRFAQDQLDGVRPFGLGPRMCIGMNLAWAELRLALCNLLFQFDVKLRPECDKWIDQDLYFVWEKDRLMVELTRRK</sequence>
<comment type="subcellular location">
    <subcellularLocation>
        <location evidence="1">Membrane</location>
        <topology evidence="1">Multi-pass membrane protein</topology>
    </subcellularLocation>
</comment>
<feature type="binding site" description="axial binding residue" evidence="8">
    <location>
        <position position="1048"/>
    </location>
    <ligand>
        <name>heme</name>
        <dbReference type="ChEBI" id="CHEBI:30413"/>
    </ligand>
    <ligandPart>
        <name>Fe</name>
        <dbReference type="ChEBI" id="CHEBI:18248"/>
    </ligandPart>
</feature>
<evidence type="ECO:0000256" key="2">
    <source>
        <dbReference type="ARBA" id="ARBA00022448"/>
    </source>
</evidence>
<dbReference type="SUPFAM" id="SSF48264">
    <property type="entry name" value="Cytochrome P450"/>
    <property type="match status" value="1"/>
</dbReference>
<name>A0AAN6M3T1_9PLEO</name>
<evidence type="ECO:0000313" key="12">
    <source>
        <dbReference type="Proteomes" id="UP001280581"/>
    </source>
</evidence>
<dbReference type="Pfam" id="PF00067">
    <property type="entry name" value="p450"/>
    <property type="match status" value="1"/>
</dbReference>
<dbReference type="Gene3D" id="1.20.1250.20">
    <property type="entry name" value="MFS general substrate transporter like domains"/>
    <property type="match status" value="1"/>
</dbReference>
<gene>
    <name evidence="11" type="ORF">GRF29_8g1240269</name>
</gene>
<evidence type="ECO:0000256" key="8">
    <source>
        <dbReference type="PIRSR" id="PIRSR602401-1"/>
    </source>
</evidence>
<feature type="transmembrane region" description="Helical" evidence="10">
    <location>
        <begin position="549"/>
        <end position="571"/>
    </location>
</feature>
<feature type="transmembrane region" description="Helical" evidence="10">
    <location>
        <begin position="651"/>
        <end position="673"/>
    </location>
</feature>
<dbReference type="Gene3D" id="1.10.630.10">
    <property type="entry name" value="Cytochrome P450"/>
    <property type="match status" value="2"/>
</dbReference>
<feature type="transmembrane region" description="Helical" evidence="10">
    <location>
        <begin position="685"/>
        <end position="706"/>
    </location>
</feature>
<accession>A0AAN6M3T1</accession>
<evidence type="ECO:0000256" key="1">
    <source>
        <dbReference type="ARBA" id="ARBA00004141"/>
    </source>
</evidence>
<dbReference type="Proteomes" id="UP001280581">
    <property type="component" value="Unassembled WGS sequence"/>
</dbReference>
<feature type="transmembrane region" description="Helical" evidence="10">
    <location>
        <begin position="485"/>
        <end position="505"/>
    </location>
</feature>
<feature type="compositionally biased region" description="Pro residues" evidence="9">
    <location>
        <begin position="783"/>
        <end position="803"/>
    </location>
</feature>
<dbReference type="GO" id="GO:0016705">
    <property type="term" value="F:oxidoreductase activity, acting on paired donors, with incorporation or reduction of molecular oxygen"/>
    <property type="evidence" value="ECO:0007669"/>
    <property type="project" value="InterPro"/>
</dbReference>
<evidence type="ECO:0000256" key="10">
    <source>
        <dbReference type="SAM" id="Phobius"/>
    </source>
</evidence>
<dbReference type="Pfam" id="PF00106">
    <property type="entry name" value="adh_short"/>
    <property type="match status" value="1"/>
</dbReference>
<keyword evidence="6 8" id="KW-0408">Iron</keyword>
<organism evidence="11 12">
    <name type="scientific">Pseudopithomyces chartarum</name>
    <dbReference type="NCBI Taxonomy" id="1892770"/>
    <lineage>
        <taxon>Eukaryota</taxon>
        <taxon>Fungi</taxon>
        <taxon>Dikarya</taxon>
        <taxon>Ascomycota</taxon>
        <taxon>Pezizomycotina</taxon>
        <taxon>Dothideomycetes</taxon>
        <taxon>Pleosporomycetidae</taxon>
        <taxon>Pleosporales</taxon>
        <taxon>Massarineae</taxon>
        <taxon>Didymosphaeriaceae</taxon>
        <taxon>Pseudopithomyces</taxon>
    </lineage>
</organism>
<dbReference type="Gene3D" id="3.40.50.720">
    <property type="entry name" value="NAD(P)-binding Rossmann-like Domain"/>
    <property type="match status" value="1"/>
</dbReference>
<evidence type="ECO:0000313" key="11">
    <source>
        <dbReference type="EMBL" id="KAK3215845.1"/>
    </source>
</evidence>
<evidence type="ECO:0000256" key="9">
    <source>
        <dbReference type="SAM" id="MobiDB-lite"/>
    </source>
</evidence>
<keyword evidence="2" id="KW-0813">Transport</keyword>
<dbReference type="PRINTS" id="PR00385">
    <property type="entry name" value="P450"/>
</dbReference>
<evidence type="ECO:0000256" key="4">
    <source>
        <dbReference type="ARBA" id="ARBA00022723"/>
    </source>
</evidence>
<dbReference type="AlphaFoldDB" id="A0AAN6M3T1"/>
<dbReference type="InterPro" id="IPR036259">
    <property type="entry name" value="MFS_trans_sf"/>
</dbReference>
<feature type="transmembrane region" description="Helical" evidence="10">
    <location>
        <begin position="455"/>
        <end position="473"/>
    </location>
</feature>
<keyword evidence="12" id="KW-1185">Reference proteome</keyword>
<dbReference type="GO" id="GO:0016020">
    <property type="term" value="C:membrane"/>
    <property type="evidence" value="ECO:0007669"/>
    <property type="project" value="UniProtKB-SubCell"/>
</dbReference>
<feature type="transmembrane region" description="Helical" evidence="10">
    <location>
        <begin position="517"/>
        <end position="537"/>
    </location>
</feature>
<evidence type="ECO:0000256" key="3">
    <source>
        <dbReference type="ARBA" id="ARBA00022692"/>
    </source>
</evidence>
<feature type="transmembrane region" description="Helical" evidence="10">
    <location>
        <begin position="430"/>
        <end position="448"/>
    </location>
</feature>
<dbReference type="PANTHER" id="PTHR43791">
    <property type="entry name" value="PERMEASE-RELATED"/>
    <property type="match status" value="1"/>
</dbReference>
<dbReference type="InterPro" id="IPR002347">
    <property type="entry name" value="SDR_fam"/>
</dbReference>
<dbReference type="GO" id="GO:0022857">
    <property type="term" value="F:transmembrane transporter activity"/>
    <property type="evidence" value="ECO:0007669"/>
    <property type="project" value="InterPro"/>
</dbReference>
<dbReference type="GO" id="GO:0005506">
    <property type="term" value="F:iron ion binding"/>
    <property type="evidence" value="ECO:0007669"/>
    <property type="project" value="InterPro"/>
</dbReference>
<evidence type="ECO:0008006" key="13">
    <source>
        <dbReference type="Google" id="ProtNLM"/>
    </source>
</evidence>
<keyword evidence="4 8" id="KW-0479">Metal-binding</keyword>
<dbReference type="InterPro" id="IPR001128">
    <property type="entry name" value="Cyt_P450"/>
</dbReference>
<dbReference type="InterPro" id="IPR017972">
    <property type="entry name" value="Cyt_P450_CS"/>
</dbReference>
<keyword evidence="7 10" id="KW-0472">Membrane</keyword>
<proteinExistence type="predicted"/>
<evidence type="ECO:0000256" key="6">
    <source>
        <dbReference type="ARBA" id="ARBA00023004"/>
    </source>
</evidence>
<dbReference type="InterPro" id="IPR011701">
    <property type="entry name" value="MFS"/>
</dbReference>
<dbReference type="EMBL" id="WVTA01000002">
    <property type="protein sequence ID" value="KAK3215845.1"/>
    <property type="molecule type" value="Genomic_DNA"/>
</dbReference>
<keyword evidence="5 10" id="KW-1133">Transmembrane helix</keyword>
<reference evidence="11 12" key="1">
    <citation type="submission" date="2021-02" db="EMBL/GenBank/DDBJ databases">
        <title>Genome assembly of Pseudopithomyces chartarum.</title>
        <authorList>
            <person name="Jauregui R."/>
            <person name="Singh J."/>
            <person name="Voisey C."/>
        </authorList>
    </citation>
    <scope>NUCLEOTIDE SEQUENCE [LARGE SCALE GENOMIC DNA]</scope>
    <source>
        <strain evidence="11 12">AGR01</strain>
    </source>
</reference>
<dbReference type="SUPFAM" id="SSF51735">
    <property type="entry name" value="NAD(P)-binding Rossmann-fold domains"/>
    <property type="match status" value="1"/>
</dbReference>
<dbReference type="InterPro" id="IPR036291">
    <property type="entry name" value="NAD(P)-bd_dom_sf"/>
</dbReference>
<dbReference type="GO" id="GO:0004497">
    <property type="term" value="F:monooxygenase activity"/>
    <property type="evidence" value="ECO:0007669"/>
    <property type="project" value="InterPro"/>
</dbReference>
<feature type="transmembrane region" description="Helical" evidence="10">
    <location>
        <begin position="712"/>
        <end position="731"/>
    </location>
</feature>
<dbReference type="FunFam" id="1.20.1250.20:FF:000057">
    <property type="entry name" value="MFS general substrate transporter"/>
    <property type="match status" value="1"/>
</dbReference>
<feature type="compositionally biased region" description="Pro residues" evidence="9">
    <location>
        <begin position="814"/>
        <end position="832"/>
    </location>
</feature>
<feature type="region of interest" description="Disordered" evidence="9">
    <location>
        <begin position="278"/>
        <end position="298"/>
    </location>
</feature>
<dbReference type="GO" id="GO:0020037">
    <property type="term" value="F:heme binding"/>
    <property type="evidence" value="ECO:0007669"/>
    <property type="project" value="InterPro"/>
</dbReference>
<dbReference type="Pfam" id="PF07690">
    <property type="entry name" value="MFS_1"/>
    <property type="match status" value="1"/>
</dbReference>
<feature type="compositionally biased region" description="Polar residues" evidence="9">
    <location>
        <begin position="284"/>
        <end position="298"/>
    </location>
</feature>
<evidence type="ECO:0000256" key="5">
    <source>
        <dbReference type="ARBA" id="ARBA00022989"/>
    </source>
</evidence>
<dbReference type="InterPro" id="IPR002401">
    <property type="entry name" value="Cyt_P450_E_grp-I"/>
</dbReference>
<keyword evidence="8" id="KW-0349">Heme</keyword>
<comment type="cofactor">
    <cofactor evidence="8">
        <name>heme</name>
        <dbReference type="ChEBI" id="CHEBI:30413"/>
    </cofactor>
</comment>
<dbReference type="InterPro" id="IPR036396">
    <property type="entry name" value="Cyt_P450_sf"/>
</dbReference>
<dbReference type="PRINTS" id="PR00463">
    <property type="entry name" value="EP450I"/>
</dbReference>
<evidence type="ECO:0000256" key="7">
    <source>
        <dbReference type="ARBA" id="ARBA00023136"/>
    </source>
</evidence>
<dbReference type="PROSITE" id="PS00086">
    <property type="entry name" value="CYTOCHROME_P450"/>
    <property type="match status" value="1"/>
</dbReference>
<dbReference type="SUPFAM" id="SSF103473">
    <property type="entry name" value="MFS general substrate transporter"/>
    <property type="match status" value="1"/>
</dbReference>
<dbReference type="PANTHER" id="PTHR43791:SF12">
    <property type="entry name" value="MAJOR FACILITATOR SUPERFAMILY (MFS) PROFILE DOMAIN-CONTAINING PROTEIN"/>
    <property type="match status" value="1"/>
</dbReference>
<keyword evidence="3 10" id="KW-0812">Transmembrane</keyword>
<protein>
    <recommendedName>
        <fullName evidence="13">Major facilitator superfamily (MFS) profile domain-containing protein</fullName>
    </recommendedName>
</protein>